<protein>
    <submittedName>
        <fullName evidence="2">Uncharacterized protein</fullName>
    </submittedName>
</protein>
<evidence type="ECO:0000313" key="3">
    <source>
        <dbReference type="Proteomes" id="UP001374584"/>
    </source>
</evidence>
<gene>
    <name evidence="2" type="ORF">VNO80_03497</name>
</gene>
<evidence type="ECO:0000256" key="1">
    <source>
        <dbReference type="SAM" id="MobiDB-lite"/>
    </source>
</evidence>
<feature type="region of interest" description="Disordered" evidence="1">
    <location>
        <begin position="16"/>
        <end position="47"/>
    </location>
</feature>
<sequence>MEVAAEAATVSYDSGDVFRGHRTRRKKKRESKMKNHQENGVAPPTRRKKRSYFFPSFFVSWHVNFQRVGLVDMLMLQEMQDYPQTVSNSQQVSLAK</sequence>
<reference evidence="2 3" key="1">
    <citation type="submission" date="2024-01" db="EMBL/GenBank/DDBJ databases">
        <title>The genomes of 5 underutilized Papilionoideae crops provide insights into root nodulation and disease resistanc.</title>
        <authorList>
            <person name="Jiang F."/>
        </authorList>
    </citation>
    <scope>NUCLEOTIDE SEQUENCE [LARGE SCALE GENOMIC DNA]</scope>
    <source>
        <strain evidence="2">JINMINGXINNONG_FW02</strain>
        <tissue evidence="2">Leaves</tissue>
    </source>
</reference>
<dbReference type="Proteomes" id="UP001374584">
    <property type="component" value="Unassembled WGS sequence"/>
</dbReference>
<dbReference type="EMBL" id="JAYMYR010000002">
    <property type="protein sequence ID" value="KAK7378061.1"/>
    <property type="molecule type" value="Genomic_DNA"/>
</dbReference>
<name>A0AAN9NRS8_PHACN</name>
<organism evidence="2 3">
    <name type="scientific">Phaseolus coccineus</name>
    <name type="common">Scarlet runner bean</name>
    <name type="synonym">Phaseolus multiflorus</name>
    <dbReference type="NCBI Taxonomy" id="3886"/>
    <lineage>
        <taxon>Eukaryota</taxon>
        <taxon>Viridiplantae</taxon>
        <taxon>Streptophyta</taxon>
        <taxon>Embryophyta</taxon>
        <taxon>Tracheophyta</taxon>
        <taxon>Spermatophyta</taxon>
        <taxon>Magnoliopsida</taxon>
        <taxon>eudicotyledons</taxon>
        <taxon>Gunneridae</taxon>
        <taxon>Pentapetalae</taxon>
        <taxon>rosids</taxon>
        <taxon>fabids</taxon>
        <taxon>Fabales</taxon>
        <taxon>Fabaceae</taxon>
        <taxon>Papilionoideae</taxon>
        <taxon>50 kb inversion clade</taxon>
        <taxon>NPAAA clade</taxon>
        <taxon>indigoferoid/millettioid clade</taxon>
        <taxon>Phaseoleae</taxon>
        <taxon>Phaseolus</taxon>
    </lineage>
</organism>
<comment type="caution">
    <text evidence="2">The sequence shown here is derived from an EMBL/GenBank/DDBJ whole genome shotgun (WGS) entry which is preliminary data.</text>
</comment>
<accession>A0AAN9NRS8</accession>
<evidence type="ECO:0000313" key="2">
    <source>
        <dbReference type="EMBL" id="KAK7378061.1"/>
    </source>
</evidence>
<proteinExistence type="predicted"/>
<feature type="compositionally biased region" description="Basic residues" evidence="1">
    <location>
        <begin position="20"/>
        <end position="31"/>
    </location>
</feature>
<keyword evidence="3" id="KW-1185">Reference proteome</keyword>
<dbReference type="AlphaFoldDB" id="A0AAN9NRS8"/>